<gene>
    <name evidence="1" type="ORF">HNR10_004461</name>
</gene>
<reference evidence="1 2" key="1">
    <citation type="submission" date="2020-07" db="EMBL/GenBank/DDBJ databases">
        <title>Sequencing the genomes of 1000 actinobacteria strains.</title>
        <authorList>
            <person name="Klenk H.-P."/>
        </authorList>
    </citation>
    <scope>NUCLEOTIDE SEQUENCE [LARGE SCALE GENOMIC DNA]</scope>
    <source>
        <strain evidence="1 2">DSM 44442</strain>
    </source>
</reference>
<dbReference type="RefSeq" id="WP_179826568.1">
    <property type="nucleotide sequence ID" value="NZ_JACCFS010000001.1"/>
</dbReference>
<sequence length="81" mass="8649">MCQPDTRSDHSSGLHVYDPGLLSQAQCEGDACVACHTKWPRPRRVLGVLPDGGPVFGCDECASIIGAESRIPAREVMVAAR</sequence>
<proteinExistence type="predicted"/>
<dbReference type="Proteomes" id="UP000572051">
    <property type="component" value="Unassembled WGS sequence"/>
</dbReference>
<protein>
    <submittedName>
        <fullName evidence="1">Uncharacterized protein</fullName>
    </submittedName>
</protein>
<organism evidence="1 2">
    <name type="scientific">Nocardiopsis aegyptia</name>
    <dbReference type="NCBI Taxonomy" id="220378"/>
    <lineage>
        <taxon>Bacteria</taxon>
        <taxon>Bacillati</taxon>
        <taxon>Actinomycetota</taxon>
        <taxon>Actinomycetes</taxon>
        <taxon>Streptosporangiales</taxon>
        <taxon>Nocardiopsidaceae</taxon>
        <taxon>Nocardiopsis</taxon>
    </lineage>
</organism>
<keyword evidence="2" id="KW-1185">Reference proteome</keyword>
<name>A0A7Z0ESL1_9ACTN</name>
<dbReference type="EMBL" id="JACCFS010000001">
    <property type="protein sequence ID" value="NYJ36580.1"/>
    <property type="molecule type" value="Genomic_DNA"/>
</dbReference>
<evidence type="ECO:0000313" key="1">
    <source>
        <dbReference type="EMBL" id="NYJ36580.1"/>
    </source>
</evidence>
<comment type="caution">
    <text evidence="1">The sequence shown here is derived from an EMBL/GenBank/DDBJ whole genome shotgun (WGS) entry which is preliminary data.</text>
</comment>
<dbReference type="AlphaFoldDB" id="A0A7Z0ESL1"/>
<evidence type="ECO:0000313" key="2">
    <source>
        <dbReference type="Proteomes" id="UP000572051"/>
    </source>
</evidence>
<accession>A0A7Z0ESL1</accession>